<feature type="signal peptide" evidence="3">
    <location>
        <begin position="1"/>
        <end position="21"/>
    </location>
</feature>
<evidence type="ECO:0000256" key="1">
    <source>
        <dbReference type="SAM" id="MobiDB-lite"/>
    </source>
</evidence>
<feature type="chain" id="PRO_5040881136" evidence="3">
    <location>
        <begin position="22"/>
        <end position="665"/>
    </location>
</feature>
<gene>
    <name evidence="4" type="ORF">TrCOL_g10522</name>
</gene>
<dbReference type="InterPro" id="IPR036322">
    <property type="entry name" value="WD40_repeat_dom_sf"/>
</dbReference>
<keyword evidence="5" id="KW-1185">Reference proteome</keyword>
<dbReference type="Proteomes" id="UP001165065">
    <property type="component" value="Unassembled WGS sequence"/>
</dbReference>
<dbReference type="AlphaFoldDB" id="A0A9W7GQ44"/>
<keyword evidence="2" id="KW-0812">Transmembrane</keyword>
<feature type="transmembrane region" description="Helical" evidence="2">
    <location>
        <begin position="533"/>
        <end position="552"/>
    </location>
</feature>
<dbReference type="SMART" id="SM00320">
    <property type="entry name" value="WD40"/>
    <property type="match status" value="3"/>
</dbReference>
<evidence type="ECO:0000313" key="5">
    <source>
        <dbReference type="Proteomes" id="UP001165065"/>
    </source>
</evidence>
<name>A0A9W7GQ44_9STRA</name>
<feature type="region of interest" description="Disordered" evidence="1">
    <location>
        <begin position="242"/>
        <end position="262"/>
    </location>
</feature>
<keyword evidence="2" id="KW-1133">Transmembrane helix</keyword>
<dbReference type="OrthoDB" id="197479at2759"/>
<proteinExistence type="predicted"/>
<evidence type="ECO:0000256" key="2">
    <source>
        <dbReference type="SAM" id="Phobius"/>
    </source>
</evidence>
<dbReference type="InterPro" id="IPR001680">
    <property type="entry name" value="WD40_rpt"/>
</dbReference>
<evidence type="ECO:0000256" key="3">
    <source>
        <dbReference type="SAM" id="SignalP"/>
    </source>
</evidence>
<sequence length="665" mass="69959">MLGRFLLSLTLLFALSNTAGATPVTLEAIKAEISWADEEISLANARIKQLKTIKSGLKKLSKVAKGGIAVDETAIREITSRTGLKGGKTLSKVPSLPKAGNVRAGEMFSDYFITKGTVTPKSTLQTSAKVEAFAVLAFKPKGAGAGSRSSKRNKRKPNDFTTVSNILAVSTSDSMIHFFESDGTLITSYPATHVVTKFAFDSGDSPLLITGGKDGSVLFHNMTLWKNNNVIVGKRPRTKVVPGEFNENGSPKMAKPQPPENKNKNGLALVVNLESIADTPPSCYDGGKLPAVLGISLYAPRGNGVHARKVVVSDDTGAVRLYFAKNGTMMRSFDLQVPQTSNSIAKTGVTLAIGTGPDVSFVHASKADKVLSRCDGISGTTVVSVAYDVLIPSYLYAGLDNGDVLVFDTKFRPNKQTSSSKATCKLLYKVTSGGEMVDGVFGLKGYLLSTASATNSMTVHNTTSAREQKTRYVVDNSATLKGRPYSGYGVAVSEGSGNKIENFYVAIREADDKIVVYGHLLPHSYPSYSDITWLRVPLIFLGIGIVFFYQYTQKGKGKRGGRGDPFSMMGGAGGGGMGGFEGLSQADMQSLRKLEGVEGFDMQEFAKYMGGKGGGMSGGGGRRGMGMGGMGMGGGGMGMGGMGMGGGGMGGAPKFGPGARFGGRR</sequence>
<organism evidence="4 5">
    <name type="scientific">Triparma columacea</name>
    <dbReference type="NCBI Taxonomy" id="722753"/>
    <lineage>
        <taxon>Eukaryota</taxon>
        <taxon>Sar</taxon>
        <taxon>Stramenopiles</taxon>
        <taxon>Ochrophyta</taxon>
        <taxon>Bolidophyceae</taxon>
        <taxon>Parmales</taxon>
        <taxon>Triparmaceae</taxon>
        <taxon>Triparma</taxon>
    </lineage>
</organism>
<evidence type="ECO:0000313" key="4">
    <source>
        <dbReference type="EMBL" id="GMI48653.1"/>
    </source>
</evidence>
<dbReference type="EMBL" id="BRYA01000415">
    <property type="protein sequence ID" value="GMI48653.1"/>
    <property type="molecule type" value="Genomic_DNA"/>
</dbReference>
<dbReference type="Gene3D" id="2.130.10.10">
    <property type="entry name" value="YVTN repeat-like/Quinoprotein amine dehydrogenase"/>
    <property type="match status" value="1"/>
</dbReference>
<dbReference type="InterPro" id="IPR015943">
    <property type="entry name" value="WD40/YVTN_repeat-like_dom_sf"/>
</dbReference>
<accession>A0A9W7GQ44</accession>
<protein>
    <submittedName>
        <fullName evidence="4">Uncharacterized protein</fullName>
    </submittedName>
</protein>
<dbReference type="SUPFAM" id="SSF50978">
    <property type="entry name" value="WD40 repeat-like"/>
    <property type="match status" value="1"/>
</dbReference>
<reference evidence="5" key="1">
    <citation type="journal article" date="2023" name="Commun. Biol.">
        <title>Genome analysis of Parmales, the sister group of diatoms, reveals the evolutionary specialization of diatoms from phago-mixotrophs to photoautotrophs.</title>
        <authorList>
            <person name="Ban H."/>
            <person name="Sato S."/>
            <person name="Yoshikawa S."/>
            <person name="Yamada K."/>
            <person name="Nakamura Y."/>
            <person name="Ichinomiya M."/>
            <person name="Sato N."/>
            <person name="Blanc-Mathieu R."/>
            <person name="Endo H."/>
            <person name="Kuwata A."/>
            <person name="Ogata H."/>
        </authorList>
    </citation>
    <scope>NUCLEOTIDE SEQUENCE [LARGE SCALE GENOMIC DNA]</scope>
</reference>
<keyword evidence="2" id="KW-0472">Membrane</keyword>
<comment type="caution">
    <text evidence="4">The sequence shown here is derived from an EMBL/GenBank/DDBJ whole genome shotgun (WGS) entry which is preliminary data.</text>
</comment>
<keyword evidence="3" id="KW-0732">Signal</keyword>